<dbReference type="InterPro" id="IPR002347">
    <property type="entry name" value="SDR_fam"/>
</dbReference>
<comment type="similarity">
    <text evidence="1">Belongs to the short-chain dehydrogenases/reductases (SDR) family.</text>
</comment>
<dbReference type="AlphaFoldDB" id="A0A932FZI6"/>
<evidence type="ECO:0000313" key="4">
    <source>
        <dbReference type="Proteomes" id="UP000769766"/>
    </source>
</evidence>
<proteinExistence type="inferred from homology"/>
<dbReference type="InterPro" id="IPR020904">
    <property type="entry name" value="Sc_DH/Rdtase_CS"/>
</dbReference>
<evidence type="ECO:0000256" key="1">
    <source>
        <dbReference type="ARBA" id="ARBA00006484"/>
    </source>
</evidence>
<name>A0A932FZI6_UNCTE</name>
<dbReference type="InterPro" id="IPR036291">
    <property type="entry name" value="NAD(P)-bd_dom_sf"/>
</dbReference>
<dbReference type="InterPro" id="IPR050259">
    <property type="entry name" value="SDR"/>
</dbReference>
<dbReference type="SUPFAM" id="SSF51735">
    <property type="entry name" value="NAD(P)-binding Rossmann-fold domains"/>
    <property type="match status" value="1"/>
</dbReference>
<comment type="caution">
    <text evidence="3">The sequence shown here is derived from an EMBL/GenBank/DDBJ whole genome shotgun (WGS) entry which is preliminary data.</text>
</comment>
<dbReference type="EMBL" id="JACPRF010000357">
    <property type="protein sequence ID" value="MBI2877529.1"/>
    <property type="molecule type" value="Genomic_DNA"/>
</dbReference>
<protein>
    <submittedName>
        <fullName evidence="3">3-oxoacyl-ACP reductase FabG</fullName>
    </submittedName>
</protein>
<dbReference type="PROSITE" id="PS00061">
    <property type="entry name" value="ADH_SHORT"/>
    <property type="match status" value="1"/>
</dbReference>
<reference evidence="3" key="1">
    <citation type="submission" date="2020-07" db="EMBL/GenBank/DDBJ databases">
        <title>Huge and variable diversity of episymbiotic CPR bacteria and DPANN archaea in groundwater ecosystems.</title>
        <authorList>
            <person name="He C.Y."/>
            <person name="Keren R."/>
            <person name="Whittaker M."/>
            <person name="Farag I.F."/>
            <person name="Doudna J."/>
            <person name="Cate J.H.D."/>
            <person name="Banfield J.F."/>
        </authorList>
    </citation>
    <scope>NUCLEOTIDE SEQUENCE</scope>
    <source>
        <strain evidence="3">NC_groundwater_672_Ag_B-0.1um_62_36</strain>
    </source>
</reference>
<organism evidence="3 4">
    <name type="scientific">Tectimicrobiota bacterium</name>
    <dbReference type="NCBI Taxonomy" id="2528274"/>
    <lineage>
        <taxon>Bacteria</taxon>
        <taxon>Pseudomonadati</taxon>
        <taxon>Nitrospinota/Tectimicrobiota group</taxon>
        <taxon>Candidatus Tectimicrobiota</taxon>
    </lineage>
</organism>
<dbReference type="Pfam" id="PF13561">
    <property type="entry name" value="adh_short_C2"/>
    <property type="match status" value="1"/>
</dbReference>
<evidence type="ECO:0000256" key="2">
    <source>
        <dbReference type="ARBA" id="ARBA00023002"/>
    </source>
</evidence>
<dbReference type="Gene3D" id="3.40.50.720">
    <property type="entry name" value="NAD(P)-binding Rossmann-like Domain"/>
    <property type="match status" value="1"/>
</dbReference>
<dbReference type="GO" id="GO:0032787">
    <property type="term" value="P:monocarboxylic acid metabolic process"/>
    <property type="evidence" value="ECO:0007669"/>
    <property type="project" value="UniProtKB-ARBA"/>
</dbReference>
<gene>
    <name evidence="3" type="ORF">HYY20_11670</name>
</gene>
<keyword evidence="2" id="KW-0560">Oxidoreductase</keyword>
<sequence>MGLEGRVAIVTGAGRGIGKATALVLSGEGAAVAVVEIIPENAEATAREIRQRGGKAEAIVADVSRFEVAQQVIKRVLEVYGRLDILVYTVGWDDPKPFVETTPELWEKVLDINLRSTMNCTKAALEPMMANKWGRIVNIASDAGRMGGIYAAAYSAAKAGVIAFGKTIAREMAAYNILVNAIAPGPIETPLLQQISGAGDAGASMMRKTLRMVPLKRLGQPEEIAHAVAFFASEEASYVTGQVLSVNGGMIME</sequence>
<dbReference type="Proteomes" id="UP000769766">
    <property type="component" value="Unassembled WGS sequence"/>
</dbReference>
<dbReference type="NCBIfam" id="NF009466">
    <property type="entry name" value="PRK12826.1-2"/>
    <property type="match status" value="1"/>
</dbReference>
<accession>A0A932FZI6</accession>
<dbReference type="PRINTS" id="PR00080">
    <property type="entry name" value="SDRFAMILY"/>
</dbReference>
<dbReference type="PANTHER" id="PTHR42879:SF2">
    <property type="entry name" value="3-OXOACYL-[ACYL-CARRIER-PROTEIN] REDUCTASE FABG"/>
    <property type="match status" value="1"/>
</dbReference>
<dbReference type="GO" id="GO:0016491">
    <property type="term" value="F:oxidoreductase activity"/>
    <property type="evidence" value="ECO:0007669"/>
    <property type="project" value="UniProtKB-KW"/>
</dbReference>
<evidence type="ECO:0000313" key="3">
    <source>
        <dbReference type="EMBL" id="MBI2877529.1"/>
    </source>
</evidence>
<dbReference type="PRINTS" id="PR00081">
    <property type="entry name" value="GDHRDH"/>
</dbReference>
<dbReference type="FunFam" id="3.40.50.720:FF:000173">
    <property type="entry name" value="3-oxoacyl-[acyl-carrier protein] reductase"/>
    <property type="match status" value="1"/>
</dbReference>
<dbReference type="NCBIfam" id="NF005559">
    <property type="entry name" value="PRK07231.1"/>
    <property type="match status" value="1"/>
</dbReference>
<dbReference type="PANTHER" id="PTHR42879">
    <property type="entry name" value="3-OXOACYL-(ACYL-CARRIER-PROTEIN) REDUCTASE"/>
    <property type="match status" value="1"/>
</dbReference>